<dbReference type="InterPro" id="IPR016181">
    <property type="entry name" value="Acyl_CoA_acyltransferase"/>
</dbReference>
<dbReference type="CDD" id="cd04301">
    <property type="entry name" value="NAT_SF"/>
    <property type="match status" value="1"/>
</dbReference>
<dbReference type="STRING" id="231916.A0A409YI73"/>
<dbReference type="InParanoid" id="A0A409YI73"/>
<dbReference type="Gene3D" id="3.40.630.30">
    <property type="match status" value="1"/>
</dbReference>
<dbReference type="AlphaFoldDB" id="A0A409YI73"/>
<dbReference type="GO" id="GO:0016747">
    <property type="term" value="F:acyltransferase activity, transferring groups other than amino-acyl groups"/>
    <property type="evidence" value="ECO:0007669"/>
    <property type="project" value="InterPro"/>
</dbReference>
<evidence type="ECO:0000313" key="2">
    <source>
        <dbReference type="EMBL" id="PPR02729.1"/>
    </source>
</evidence>
<keyword evidence="3" id="KW-1185">Reference proteome</keyword>
<accession>A0A409YI73</accession>
<dbReference type="EMBL" id="NHYE01000825">
    <property type="protein sequence ID" value="PPR02729.1"/>
    <property type="molecule type" value="Genomic_DNA"/>
</dbReference>
<dbReference type="SUPFAM" id="SSF55729">
    <property type="entry name" value="Acyl-CoA N-acyltransferases (Nat)"/>
    <property type="match status" value="1"/>
</dbReference>
<name>A0A409YI73_9AGAR</name>
<organism evidence="2 3">
    <name type="scientific">Gymnopilus dilepis</name>
    <dbReference type="NCBI Taxonomy" id="231916"/>
    <lineage>
        <taxon>Eukaryota</taxon>
        <taxon>Fungi</taxon>
        <taxon>Dikarya</taxon>
        <taxon>Basidiomycota</taxon>
        <taxon>Agaricomycotina</taxon>
        <taxon>Agaricomycetes</taxon>
        <taxon>Agaricomycetidae</taxon>
        <taxon>Agaricales</taxon>
        <taxon>Agaricineae</taxon>
        <taxon>Hymenogastraceae</taxon>
        <taxon>Gymnopilus</taxon>
    </lineage>
</organism>
<feature type="domain" description="N-acetyltransferase" evidence="1">
    <location>
        <begin position="81"/>
        <end position="160"/>
    </location>
</feature>
<gene>
    <name evidence="2" type="ORF">CVT26_009440</name>
</gene>
<dbReference type="OrthoDB" id="2019666at2759"/>
<dbReference type="InterPro" id="IPR000182">
    <property type="entry name" value="GNAT_dom"/>
</dbReference>
<protein>
    <recommendedName>
        <fullName evidence="1">N-acetyltransferase domain-containing protein</fullName>
    </recommendedName>
</protein>
<evidence type="ECO:0000313" key="3">
    <source>
        <dbReference type="Proteomes" id="UP000284706"/>
    </source>
</evidence>
<sequence length="297" mass="31962">MSDSNTQPQIKNALQPSGYTFKATSGSSVPDDLLDKCAKLFSGHYGVWSAEAAVKVSTFLKAGQHVKLNAKKLRAQSLSPPESSVLVTCFEAASPDNLVGHAFATVWQYKGASQCHPPALGKAGWITQLVVHPSHRRQYIATYLLQHLKTHPLFQDVTAVGLASSHPASVAALAKYNDVNTKIHTISLPFIAKTAPLIIATTPINYLKDAKLLGSLFRVSPAGSDSNPGVISAIDTQFHVDHTEPLEVLKAFKDSASESGEEGGKGWVLGELEEGHEFLIVVPVHHVWGKVTFKLVT</sequence>
<comment type="caution">
    <text evidence="2">The sequence shown here is derived from an EMBL/GenBank/DDBJ whole genome shotgun (WGS) entry which is preliminary data.</text>
</comment>
<dbReference type="Proteomes" id="UP000284706">
    <property type="component" value="Unassembled WGS sequence"/>
</dbReference>
<dbReference type="Pfam" id="PF00583">
    <property type="entry name" value="Acetyltransf_1"/>
    <property type="match status" value="1"/>
</dbReference>
<reference evidence="2 3" key="1">
    <citation type="journal article" date="2018" name="Evol. Lett.">
        <title>Horizontal gene cluster transfer increased hallucinogenic mushroom diversity.</title>
        <authorList>
            <person name="Reynolds H.T."/>
            <person name="Vijayakumar V."/>
            <person name="Gluck-Thaler E."/>
            <person name="Korotkin H.B."/>
            <person name="Matheny P.B."/>
            <person name="Slot J.C."/>
        </authorList>
    </citation>
    <scope>NUCLEOTIDE SEQUENCE [LARGE SCALE GENOMIC DNA]</scope>
    <source>
        <strain evidence="2 3">SRW20</strain>
    </source>
</reference>
<proteinExistence type="predicted"/>
<evidence type="ECO:0000259" key="1">
    <source>
        <dbReference type="Pfam" id="PF00583"/>
    </source>
</evidence>